<accession>A0AAE0T274</accession>
<keyword evidence="1" id="KW-1133">Transmembrane helix</keyword>
<organism evidence="3 4">
    <name type="scientific">Potamilus streckersoni</name>
    <dbReference type="NCBI Taxonomy" id="2493646"/>
    <lineage>
        <taxon>Eukaryota</taxon>
        <taxon>Metazoa</taxon>
        <taxon>Spiralia</taxon>
        <taxon>Lophotrochozoa</taxon>
        <taxon>Mollusca</taxon>
        <taxon>Bivalvia</taxon>
        <taxon>Autobranchia</taxon>
        <taxon>Heteroconchia</taxon>
        <taxon>Palaeoheterodonta</taxon>
        <taxon>Unionida</taxon>
        <taxon>Unionoidea</taxon>
        <taxon>Unionidae</taxon>
        <taxon>Ambleminae</taxon>
        <taxon>Lampsilini</taxon>
        <taxon>Potamilus</taxon>
    </lineage>
</organism>
<proteinExistence type="predicted"/>
<sequence>MSAIRIAYQQNSRNITVNHTVQPLNCSEMNSFWIDWKDNVIQVGNGSDVDSNQFMYLNDSGNMKIRCLAISTQNYTGYWMFNASKCTVTENNTSQTGDNSTPDIQIAAQTTGNTVTSLTEEMITKTSHISITDAKTATETARNTVTSVPSTVNSINTHDIVPSTPTIETTAAIPANNSTCRCPCYLRVNRTEIEKEMQLKTAIELIRKELKMEKKNLSSTTRKKTSARDERVSAKTMGFTLGVCVLTTVFGTIILWDLKKELRPSKCADMTCMTFTIEKNLVTSSPLRIVISGSNLSTE</sequence>
<reference evidence="3" key="3">
    <citation type="submission" date="2023-05" db="EMBL/GenBank/DDBJ databases">
        <authorList>
            <person name="Smith C.H."/>
        </authorList>
    </citation>
    <scope>NUCLEOTIDE SEQUENCE</scope>
    <source>
        <strain evidence="3">CHS0354</strain>
        <tissue evidence="3">Mantle</tissue>
    </source>
</reference>
<feature type="transmembrane region" description="Helical" evidence="1">
    <location>
        <begin position="237"/>
        <end position="256"/>
    </location>
</feature>
<dbReference type="EMBL" id="JAEAOA010000696">
    <property type="protein sequence ID" value="KAK3602379.1"/>
    <property type="molecule type" value="Genomic_DNA"/>
</dbReference>
<dbReference type="InterPro" id="IPR022041">
    <property type="entry name" value="Methyltransf_FA"/>
</dbReference>
<reference evidence="3" key="1">
    <citation type="journal article" date="2021" name="Genome Biol. Evol.">
        <title>A High-Quality Reference Genome for a Parasitic Bivalve with Doubly Uniparental Inheritance (Bivalvia: Unionida).</title>
        <authorList>
            <person name="Smith C.H."/>
        </authorList>
    </citation>
    <scope>NUCLEOTIDE SEQUENCE</scope>
    <source>
        <strain evidence="3">CHS0354</strain>
    </source>
</reference>
<evidence type="ECO:0000256" key="1">
    <source>
        <dbReference type="SAM" id="Phobius"/>
    </source>
</evidence>
<keyword evidence="1" id="KW-0812">Transmembrane</keyword>
<name>A0AAE0T274_9BIVA</name>
<dbReference type="Proteomes" id="UP001195483">
    <property type="component" value="Unassembled WGS sequence"/>
</dbReference>
<feature type="domain" description="Farnesoic acid O-methyl transferase" evidence="2">
    <location>
        <begin position="2"/>
        <end position="82"/>
    </location>
</feature>
<evidence type="ECO:0000313" key="3">
    <source>
        <dbReference type="EMBL" id="KAK3602379.1"/>
    </source>
</evidence>
<evidence type="ECO:0000313" key="4">
    <source>
        <dbReference type="Proteomes" id="UP001195483"/>
    </source>
</evidence>
<keyword evidence="4" id="KW-1185">Reference proteome</keyword>
<keyword evidence="1" id="KW-0472">Membrane</keyword>
<dbReference type="AlphaFoldDB" id="A0AAE0T274"/>
<comment type="caution">
    <text evidence="3">The sequence shown here is derived from an EMBL/GenBank/DDBJ whole genome shotgun (WGS) entry which is preliminary data.</text>
</comment>
<gene>
    <name evidence="3" type="ORF">CHS0354_011212</name>
</gene>
<reference evidence="3" key="2">
    <citation type="journal article" date="2021" name="Genome Biol. Evol.">
        <title>Developing a high-quality reference genome for a parasitic bivalve with doubly uniparental inheritance (Bivalvia: Unionida).</title>
        <authorList>
            <person name="Smith C.H."/>
        </authorList>
    </citation>
    <scope>NUCLEOTIDE SEQUENCE</scope>
    <source>
        <strain evidence="3">CHS0354</strain>
        <tissue evidence="3">Mantle</tissue>
    </source>
</reference>
<protein>
    <recommendedName>
        <fullName evidence="2">Farnesoic acid O-methyl transferase domain-containing protein</fullName>
    </recommendedName>
</protein>
<dbReference type="Pfam" id="PF12248">
    <property type="entry name" value="Methyltransf_FA"/>
    <property type="match status" value="1"/>
</dbReference>
<evidence type="ECO:0000259" key="2">
    <source>
        <dbReference type="Pfam" id="PF12248"/>
    </source>
</evidence>